<feature type="domain" description="Flagellar basal body rod protein N-terminal" evidence="8">
    <location>
        <begin position="7"/>
        <end position="36"/>
    </location>
</feature>
<accession>A0A562VJG1</accession>
<dbReference type="GO" id="GO:0005576">
    <property type="term" value="C:extracellular region"/>
    <property type="evidence" value="ECO:0007669"/>
    <property type="project" value="UniProtKB-SubCell"/>
</dbReference>
<keyword evidence="5 7" id="KW-0964">Secreted</keyword>
<comment type="similarity">
    <text evidence="3 7">Belongs to the flagella basal body rod proteins family.</text>
</comment>
<dbReference type="Pfam" id="PF00460">
    <property type="entry name" value="Flg_bb_rod"/>
    <property type="match status" value="1"/>
</dbReference>
<evidence type="ECO:0000313" key="12">
    <source>
        <dbReference type="Proteomes" id="UP000319449"/>
    </source>
</evidence>
<dbReference type="GO" id="GO:0005198">
    <property type="term" value="F:structural molecule activity"/>
    <property type="evidence" value="ECO:0007669"/>
    <property type="project" value="UniProtKB-UniRule"/>
</dbReference>
<dbReference type="GO" id="GO:0044780">
    <property type="term" value="P:bacterial-type flagellum assembly"/>
    <property type="evidence" value="ECO:0007669"/>
    <property type="project" value="InterPro"/>
</dbReference>
<dbReference type="InterPro" id="IPR053927">
    <property type="entry name" value="FlgK_helical"/>
</dbReference>
<keyword evidence="11" id="KW-0282">Flagellum</keyword>
<evidence type="ECO:0000256" key="7">
    <source>
        <dbReference type="RuleBase" id="RU362065"/>
    </source>
</evidence>
<comment type="caution">
    <text evidence="11">The sequence shown here is derived from an EMBL/GenBank/DDBJ whole genome shotgun (WGS) entry which is preliminary data.</text>
</comment>
<protein>
    <recommendedName>
        <fullName evidence="4 7">Flagellar hook-associated protein 1</fullName>
        <shortName evidence="7">HAP1</shortName>
    </recommendedName>
</protein>
<dbReference type="Pfam" id="PF22638">
    <property type="entry name" value="FlgK_D1"/>
    <property type="match status" value="1"/>
</dbReference>
<evidence type="ECO:0000256" key="4">
    <source>
        <dbReference type="ARBA" id="ARBA00016244"/>
    </source>
</evidence>
<dbReference type="PRINTS" id="PR01005">
    <property type="entry name" value="FLGHOOKAP1"/>
</dbReference>
<evidence type="ECO:0000256" key="3">
    <source>
        <dbReference type="ARBA" id="ARBA00009677"/>
    </source>
</evidence>
<dbReference type="PANTHER" id="PTHR30033">
    <property type="entry name" value="FLAGELLAR HOOK-ASSOCIATED PROTEIN 1"/>
    <property type="match status" value="1"/>
</dbReference>
<keyword evidence="11" id="KW-0966">Cell projection</keyword>
<organism evidence="11 12">
    <name type="scientific">Geobacter argillaceus</name>
    <dbReference type="NCBI Taxonomy" id="345631"/>
    <lineage>
        <taxon>Bacteria</taxon>
        <taxon>Pseudomonadati</taxon>
        <taxon>Thermodesulfobacteriota</taxon>
        <taxon>Desulfuromonadia</taxon>
        <taxon>Geobacterales</taxon>
        <taxon>Geobacteraceae</taxon>
        <taxon>Geobacter</taxon>
    </lineage>
</organism>
<feature type="domain" description="Flagellar hook-associated protein FlgK helical" evidence="10">
    <location>
        <begin position="94"/>
        <end position="355"/>
    </location>
</feature>
<keyword evidence="12" id="KW-1185">Reference proteome</keyword>
<comment type="subcellular location">
    <subcellularLocation>
        <location evidence="1 7">Bacterial flagellum</location>
    </subcellularLocation>
    <subcellularLocation>
        <location evidence="2 7">Secreted</location>
    </subcellularLocation>
</comment>
<evidence type="ECO:0000259" key="8">
    <source>
        <dbReference type="Pfam" id="PF00460"/>
    </source>
</evidence>
<dbReference type="GO" id="GO:0009424">
    <property type="term" value="C:bacterial-type flagellum hook"/>
    <property type="evidence" value="ECO:0007669"/>
    <property type="project" value="UniProtKB-UniRule"/>
</dbReference>
<evidence type="ECO:0000259" key="9">
    <source>
        <dbReference type="Pfam" id="PF06429"/>
    </source>
</evidence>
<gene>
    <name evidence="7" type="primary">flgK</name>
    <name evidence="11" type="ORF">JN12_02820</name>
</gene>
<name>A0A562VJG1_9BACT</name>
<reference evidence="11 12" key="1">
    <citation type="submission" date="2019-07" db="EMBL/GenBank/DDBJ databases">
        <title>Genomic Encyclopedia of Archaeal and Bacterial Type Strains, Phase II (KMG-II): from individual species to whole genera.</title>
        <authorList>
            <person name="Goeker M."/>
        </authorList>
    </citation>
    <scope>NUCLEOTIDE SEQUENCE [LARGE SCALE GENOMIC DNA]</scope>
    <source>
        <strain evidence="11 12">ATCC BAA-1139</strain>
    </source>
</reference>
<evidence type="ECO:0000256" key="2">
    <source>
        <dbReference type="ARBA" id="ARBA00004613"/>
    </source>
</evidence>
<dbReference type="Pfam" id="PF06429">
    <property type="entry name" value="Flg_bbr_C"/>
    <property type="match status" value="1"/>
</dbReference>
<dbReference type="AlphaFoldDB" id="A0A562VJG1"/>
<sequence>MGVNDIFNVGVTGVTASRLAIEVTSENMANVNTAGYSRQITQFETGPTITSRGFALGTGVNVASVQRSYDALLQRQIVDANSSQQQALARQKAMSQVEPLFNELAANGLGDAVQKYFGAWQDLSVNPSGGPERQALLARSQILVDTFHQTNASLKTAQKFADDSLGSITSDITDKAKNIASLNTQILMTERLGTNANELRDQRDQLVTLLAQKTGITYQENPDGTLKIQLPDPAGAGGGEVLVNGGQYATVYADNVVGPKAPLNDIYITAIGNPPPATNPAADTRVTATIGGPNDATKPADNSLGQIGGVLKVRDQIIPGLLNSVDELAYNLSNQVNTQHAAGFGLNSATGNNFFTPAAAGPLPAAPAAFANYSANIDINNTLKTNLDAIAAANVDPAVGGRANNTIALNIAGLQSASVSFNSGSSTLGGYYSTLVSNVGILKQDATNASTNGGSFLRQLNNLRESNSGVSLDEELTNLIKYQKSFEGSSRLISTATQMMDTILGLVR</sequence>
<keyword evidence="6 7" id="KW-0975">Bacterial flagellum</keyword>
<proteinExistence type="inferred from homology"/>
<feature type="domain" description="Flagellar basal-body/hook protein C-terminal" evidence="9">
    <location>
        <begin position="467"/>
        <end position="506"/>
    </location>
</feature>
<dbReference type="InterPro" id="IPR019776">
    <property type="entry name" value="Flagellar_basal_body_rod_CS"/>
</dbReference>
<dbReference type="SUPFAM" id="SSF64518">
    <property type="entry name" value="Phase 1 flagellin"/>
    <property type="match status" value="1"/>
</dbReference>
<dbReference type="InterPro" id="IPR010930">
    <property type="entry name" value="Flg_bb/hook_C_dom"/>
</dbReference>
<evidence type="ECO:0000313" key="11">
    <source>
        <dbReference type="EMBL" id="TWJ18059.1"/>
    </source>
</evidence>
<dbReference type="NCBIfam" id="TIGR02492">
    <property type="entry name" value="flgK_ends"/>
    <property type="match status" value="1"/>
</dbReference>
<evidence type="ECO:0000256" key="1">
    <source>
        <dbReference type="ARBA" id="ARBA00004365"/>
    </source>
</evidence>
<dbReference type="RefSeq" id="WP_145023842.1">
    <property type="nucleotide sequence ID" value="NZ_VLLN01000018.1"/>
</dbReference>
<dbReference type="OrthoDB" id="9802553at2"/>
<dbReference type="InterPro" id="IPR001444">
    <property type="entry name" value="Flag_bb_rod_N"/>
</dbReference>
<evidence type="ECO:0000256" key="5">
    <source>
        <dbReference type="ARBA" id="ARBA00022525"/>
    </source>
</evidence>
<dbReference type="EMBL" id="VLLN01000018">
    <property type="protein sequence ID" value="TWJ18059.1"/>
    <property type="molecule type" value="Genomic_DNA"/>
</dbReference>
<dbReference type="PANTHER" id="PTHR30033:SF1">
    <property type="entry name" value="FLAGELLAR HOOK-ASSOCIATED PROTEIN 1"/>
    <property type="match status" value="1"/>
</dbReference>
<keyword evidence="11" id="KW-0969">Cilium</keyword>
<evidence type="ECO:0000259" key="10">
    <source>
        <dbReference type="Pfam" id="PF22638"/>
    </source>
</evidence>
<dbReference type="InterPro" id="IPR002371">
    <property type="entry name" value="FlgK"/>
</dbReference>
<dbReference type="PROSITE" id="PS00588">
    <property type="entry name" value="FLAGELLA_BB_ROD"/>
    <property type="match status" value="1"/>
</dbReference>
<dbReference type="Proteomes" id="UP000319449">
    <property type="component" value="Unassembled WGS sequence"/>
</dbReference>
<evidence type="ECO:0000256" key="6">
    <source>
        <dbReference type="ARBA" id="ARBA00023143"/>
    </source>
</evidence>